<feature type="domain" description="N-acetyltransferase" evidence="2">
    <location>
        <begin position="48"/>
        <end position="203"/>
    </location>
</feature>
<proteinExistence type="predicted"/>
<dbReference type="SUPFAM" id="SSF55729">
    <property type="entry name" value="Acyl-CoA N-acyltransferases (Nat)"/>
    <property type="match status" value="1"/>
</dbReference>
<keyword evidence="4" id="KW-1185">Reference proteome</keyword>
<name>A0ABY8WSW4_9ACTN</name>
<dbReference type="GO" id="GO:0016746">
    <property type="term" value="F:acyltransferase activity"/>
    <property type="evidence" value="ECO:0007669"/>
    <property type="project" value="UniProtKB-KW"/>
</dbReference>
<organism evidence="3 4">
    <name type="scientific">Actinoplanes oblitus</name>
    <dbReference type="NCBI Taxonomy" id="3040509"/>
    <lineage>
        <taxon>Bacteria</taxon>
        <taxon>Bacillati</taxon>
        <taxon>Actinomycetota</taxon>
        <taxon>Actinomycetes</taxon>
        <taxon>Micromonosporales</taxon>
        <taxon>Micromonosporaceae</taxon>
        <taxon>Actinoplanes</taxon>
    </lineage>
</organism>
<keyword evidence="3" id="KW-0012">Acyltransferase</keyword>
<keyword evidence="1" id="KW-1133">Transmembrane helix</keyword>
<sequence>MTAPDTTRIRRARRQDGDTVLVAGILTDAFFAGDLAGWLVPDTTQRAQIYPPYFRMLAKHAVKHGHVELLGDDATAVWYDLDANPAPVIADYDRQLALITGPALPRFRQLDRAMHRHHPDPHLHPHAYLAFLAVRPAAQGRGLGAALLAHRHHDLDKHQRHAYLEATGPRNRALYGRHGYALCGITEITPGAPVLYPMWRKPGGLVV</sequence>
<gene>
    <name evidence="3" type="ORF">ACTOB_003763</name>
</gene>
<evidence type="ECO:0000313" key="4">
    <source>
        <dbReference type="Proteomes" id="UP001240150"/>
    </source>
</evidence>
<dbReference type="RefSeq" id="WP_284921552.1">
    <property type="nucleotide sequence ID" value="NZ_CP126980.1"/>
</dbReference>
<evidence type="ECO:0000259" key="2">
    <source>
        <dbReference type="PROSITE" id="PS51186"/>
    </source>
</evidence>
<dbReference type="InterPro" id="IPR000182">
    <property type="entry name" value="GNAT_dom"/>
</dbReference>
<dbReference type="PROSITE" id="PS51186">
    <property type="entry name" value="GNAT"/>
    <property type="match status" value="1"/>
</dbReference>
<dbReference type="EC" id="2.3.1.-" evidence="3"/>
<dbReference type="PANTHER" id="PTHR42791:SF1">
    <property type="entry name" value="N-ACETYLTRANSFERASE DOMAIN-CONTAINING PROTEIN"/>
    <property type="match status" value="1"/>
</dbReference>
<evidence type="ECO:0000313" key="3">
    <source>
        <dbReference type="EMBL" id="WIN00082.1"/>
    </source>
</evidence>
<reference evidence="3 4" key="1">
    <citation type="submission" date="2023-06" db="EMBL/GenBank/DDBJ databases">
        <authorList>
            <person name="Yushchuk O."/>
            <person name="Binda E."/>
            <person name="Ruckert-Reed C."/>
            <person name="Fedorenko V."/>
            <person name="Kalinowski J."/>
            <person name="Marinelli F."/>
        </authorList>
    </citation>
    <scope>NUCLEOTIDE SEQUENCE [LARGE SCALE GENOMIC DNA]</scope>
    <source>
        <strain evidence="3 4">NRRL 3884</strain>
    </source>
</reference>
<dbReference type="Gene3D" id="3.40.630.30">
    <property type="match status" value="1"/>
</dbReference>
<dbReference type="EMBL" id="CP126980">
    <property type="protein sequence ID" value="WIN00082.1"/>
    <property type="molecule type" value="Genomic_DNA"/>
</dbReference>
<accession>A0ABY8WSW4</accession>
<dbReference type="InterPro" id="IPR052523">
    <property type="entry name" value="Trichothecene_AcTrans"/>
</dbReference>
<keyword evidence="1" id="KW-0812">Transmembrane</keyword>
<dbReference type="PANTHER" id="PTHR42791">
    <property type="entry name" value="GNAT FAMILY ACETYLTRANSFERASE"/>
    <property type="match status" value="1"/>
</dbReference>
<keyword evidence="3" id="KW-0808">Transferase</keyword>
<dbReference type="Pfam" id="PF13508">
    <property type="entry name" value="Acetyltransf_7"/>
    <property type="match status" value="1"/>
</dbReference>
<keyword evidence="1" id="KW-0472">Membrane</keyword>
<dbReference type="Proteomes" id="UP001240150">
    <property type="component" value="Chromosome"/>
</dbReference>
<dbReference type="InterPro" id="IPR016181">
    <property type="entry name" value="Acyl_CoA_acyltransferase"/>
</dbReference>
<dbReference type="CDD" id="cd04301">
    <property type="entry name" value="NAT_SF"/>
    <property type="match status" value="1"/>
</dbReference>
<evidence type="ECO:0000256" key="1">
    <source>
        <dbReference type="SAM" id="Phobius"/>
    </source>
</evidence>
<protein>
    <submittedName>
        <fullName evidence="3">GNAT family N-acetyltransferase</fullName>
        <ecNumber evidence="3">2.3.1.-</ecNumber>
    </submittedName>
</protein>
<feature type="transmembrane region" description="Helical" evidence="1">
    <location>
        <begin position="20"/>
        <end position="40"/>
    </location>
</feature>